<dbReference type="InterPro" id="IPR011010">
    <property type="entry name" value="DNA_brk_join_enz"/>
</dbReference>
<dbReference type="SUPFAM" id="SSF56349">
    <property type="entry name" value="DNA breaking-rejoining enzymes"/>
    <property type="match status" value="1"/>
</dbReference>
<evidence type="ECO:0000256" key="2">
    <source>
        <dbReference type="ARBA" id="ARBA00022908"/>
    </source>
</evidence>
<evidence type="ECO:0000256" key="5">
    <source>
        <dbReference type="PROSITE-ProRule" id="PRU01248"/>
    </source>
</evidence>
<dbReference type="PATRIC" id="fig|1030009.3.peg.2696"/>
<evidence type="ECO:0000256" key="4">
    <source>
        <dbReference type="ARBA" id="ARBA00023172"/>
    </source>
</evidence>
<feature type="domain" description="Tyr recombinase" evidence="6">
    <location>
        <begin position="185"/>
        <end position="389"/>
    </location>
</feature>
<keyword evidence="3 5" id="KW-0238">DNA-binding</keyword>
<evidence type="ECO:0000313" key="9">
    <source>
        <dbReference type="Proteomes" id="UP000000486"/>
    </source>
</evidence>
<feature type="domain" description="Core-binding (CB)" evidence="7">
    <location>
        <begin position="67"/>
        <end position="155"/>
    </location>
</feature>
<dbReference type="GO" id="GO:0015074">
    <property type="term" value="P:DNA integration"/>
    <property type="evidence" value="ECO:0007669"/>
    <property type="project" value="UniProtKB-KW"/>
</dbReference>
<dbReference type="CDD" id="cd01189">
    <property type="entry name" value="INT_ICEBs1_C_like"/>
    <property type="match status" value="1"/>
</dbReference>
<proteinExistence type="inferred from homology"/>
<dbReference type="EMBL" id="CP002816">
    <property type="protein sequence ID" value="AEH93712.1"/>
    <property type="molecule type" value="Genomic_DNA"/>
</dbReference>
<dbReference type="HOGENOM" id="CLU_027562_17_6_9"/>
<evidence type="ECO:0000256" key="1">
    <source>
        <dbReference type="ARBA" id="ARBA00008857"/>
    </source>
</evidence>
<dbReference type="Gene3D" id="1.10.443.10">
    <property type="entry name" value="Intergrase catalytic core"/>
    <property type="match status" value="1"/>
</dbReference>
<evidence type="ECO:0000259" key="6">
    <source>
        <dbReference type="PROSITE" id="PS51898"/>
    </source>
</evidence>
<accession>A0A0E0UZ55</accession>
<dbReference type="KEGG" id="lmq:LMM7_2707"/>
<gene>
    <name evidence="8" type="ordered locus">LMM7_2707</name>
</gene>
<sequence length="397" mass="46563">MATIQSYITKSGERFFYQIYEGVDPKTRKPIFKKKRGFLTELDARLAAKNYEDNAGEEKKIVDYSKLTFLDVYNEWWKLTSIGLKISTVATYESLFKNHILPVLGMWSIQSITKKDAQTFITDLMALVNDPDIELSRSTVQNIKIKTAQVFKYATEMDYVDKNAFEFVVVPRSFDDLYAMDDEEQQRDFWYRDELLTMLNYFKEECENNVYMLFRLLVFSGARKGEILALKISDVNFDRSGIHIRKTLFYKKGYHLLKTKNYKTRFIPLDDITIHELNKHIANLIDTTKILAAENIKFNNDNFLFPRSNGEPQRLAMPNDELNKLYKKHPDLLKLKIHSFRHSYASALFAEGKPAKKVQALLGHKSIKETMDTYTHVILDYYDPEIEKDTLPLYNFI</sequence>
<dbReference type="PROSITE" id="PS51898">
    <property type="entry name" value="TYR_RECOMBINASE"/>
    <property type="match status" value="1"/>
</dbReference>
<dbReference type="Proteomes" id="UP000000486">
    <property type="component" value="Chromosome"/>
</dbReference>
<dbReference type="InterPro" id="IPR013762">
    <property type="entry name" value="Integrase-like_cat_sf"/>
</dbReference>
<dbReference type="Pfam" id="PF14659">
    <property type="entry name" value="Phage_int_SAM_3"/>
    <property type="match status" value="1"/>
</dbReference>
<dbReference type="PROSITE" id="PS51900">
    <property type="entry name" value="CB"/>
    <property type="match status" value="1"/>
</dbReference>
<dbReference type="AlphaFoldDB" id="A0A0E0UZ55"/>
<dbReference type="InterPro" id="IPR044068">
    <property type="entry name" value="CB"/>
</dbReference>
<dbReference type="RefSeq" id="WP_012582371.1">
    <property type="nucleotide sequence ID" value="NC_017537.1"/>
</dbReference>
<evidence type="ECO:0000313" key="8">
    <source>
        <dbReference type="EMBL" id="AEH93712.1"/>
    </source>
</evidence>
<keyword evidence="2" id="KW-0229">DNA integration</keyword>
<comment type="similarity">
    <text evidence="1">Belongs to the 'phage' integrase family.</text>
</comment>
<dbReference type="PANTHER" id="PTHR30349:SF64">
    <property type="entry name" value="PROPHAGE INTEGRASE INTD-RELATED"/>
    <property type="match status" value="1"/>
</dbReference>
<dbReference type="InterPro" id="IPR050090">
    <property type="entry name" value="Tyrosine_recombinase_XerCD"/>
</dbReference>
<keyword evidence="4" id="KW-0233">DNA recombination</keyword>
<evidence type="ECO:0000259" key="7">
    <source>
        <dbReference type="PROSITE" id="PS51900"/>
    </source>
</evidence>
<protein>
    <submittedName>
        <fullName evidence="8">Integrase</fullName>
    </submittedName>
</protein>
<dbReference type="Pfam" id="PF00589">
    <property type="entry name" value="Phage_integrase"/>
    <property type="match status" value="1"/>
</dbReference>
<organism evidence="8 9">
    <name type="scientific">Listeria monocytogenes serotype 4a (strain M7)</name>
    <dbReference type="NCBI Taxonomy" id="1030009"/>
    <lineage>
        <taxon>Bacteria</taxon>
        <taxon>Bacillati</taxon>
        <taxon>Bacillota</taxon>
        <taxon>Bacilli</taxon>
        <taxon>Bacillales</taxon>
        <taxon>Listeriaceae</taxon>
        <taxon>Listeria</taxon>
    </lineage>
</organism>
<evidence type="ECO:0000256" key="3">
    <source>
        <dbReference type="ARBA" id="ARBA00023125"/>
    </source>
</evidence>
<dbReference type="Gene3D" id="1.10.150.130">
    <property type="match status" value="1"/>
</dbReference>
<dbReference type="InterPro" id="IPR004107">
    <property type="entry name" value="Integrase_SAM-like_N"/>
</dbReference>
<dbReference type="PANTHER" id="PTHR30349">
    <property type="entry name" value="PHAGE INTEGRASE-RELATED"/>
    <property type="match status" value="1"/>
</dbReference>
<name>A0A0E0UZ55_LISMM</name>
<dbReference type="InterPro" id="IPR010998">
    <property type="entry name" value="Integrase_recombinase_N"/>
</dbReference>
<reference evidence="8 9" key="1">
    <citation type="journal article" date="2011" name="J. Bacteriol.">
        <title>Genome sequence of the nonpathogenic Listeria monocytogenes serovar 4a strain M7.</title>
        <authorList>
            <person name="Chen J."/>
            <person name="Xia Y."/>
            <person name="Cheng C."/>
            <person name="Fang C."/>
            <person name="Shan Y."/>
            <person name="Jin G."/>
            <person name="Fang W."/>
        </authorList>
    </citation>
    <scope>NUCLEOTIDE SEQUENCE [LARGE SCALE GENOMIC DNA]</scope>
    <source>
        <strain evidence="8 9">M7</strain>
    </source>
</reference>
<dbReference type="GO" id="GO:0003677">
    <property type="term" value="F:DNA binding"/>
    <property type="evidence" value="ECO:0007669"/>
    <property type="project" value="UniProtKB-UniRule"/>
</dbReference>
<dbReference type="GO" id="GO:0006310">
    <property type="term" value="P:DNA recombination"/>
    <property type="evidence" value="ECO:0007669"/>
    <property type="project" value="UniProtKB-KW"/>
</dbReference>
<dbReference type="InterPro" id="IPR002104">
    <property type="entry name" value="Integrase_catalytic"/>
</dbReference>